<keyword evidence="7" id="KW-0472">Membrane</keyword>
<keyword evidence="10" id="KW-1185">Reference proteome</keyword>
<dbReference type="Pfam" id="PF13614">
    <property type="entry name" value="AAA_31"/>
    <property type="match status" value="1"/>
</dbReference>
<keyword evidence="7" id="KW-1133">Transmembrane helix</keyword>
<dbReference type="InterPro" id="IPR005702">
    <property type="entry name" value="Wzc-like_C"/>
</dbReference>
<evidence type="ECO:0000256" key="6">
    <source>
        <dbReference type="SAM" id="Coils"/>
    </source>
</evidence>
<evidence type="ECO:0000256" key="2">
    <source>
        <dbReference type="ARBA" id="ARBA00022741"/>
    </source>
</evidence>
<keyword evidence="5" id="KW-0829">Tyrosine-protein kinase</keyword>
<dbReference type="CDD" id="cd05387">
    <property type="entry name" value="BY-kinase"/>
    <property type="match status" value="1"/>
</dbReference>
<name>A0A8B2NPC6_9HYPH</name>
<proteinExistence type="predicted"/>
<keyword evidence="7" id="KW-0812">Transmembrane</keyword>
<evidence type="ECO:0000256" key="1">
    <source>
        <dbReference type="ARBA" id="ARBA00022679"/>
    </source>
</evidence>
<dbReference type="SUPFAM" id="SSF52540">
    <property type="entry name" value="P-loop containing nucleoside triphosphate hydrolases"/>
    <property type="match status" value="1"/>
</dbReference>
<keyword evidence="2" id="KW-0547">Nucleotide-binding</keyword>
<evidence type="ECO:0000313" key="9">
    <source>
        <dbReference type="EMBL" id="RAH98788.1"/>
    </source>
</evidence>
<feature type="transmembrane region" description="Helical" evidence="7">
    <location>
        <begin position="21"/>
        <end position="40"/>
    </location>
</feature>
<evidence type="ECO:0000259" key="8">
    <source>
        <dbReference type="Pfam" id="PF13614"/>
    </source>
</evidence>
<evidence type="ECO:0000256" key="3">
    <source>
        <dbReference type="ARBA" id="ARBA00022777"/>
    </source>
</evidence>
<comment type="caution">
    <text evidence="9">The sequence shown here is derived from an EMBL/GenBank/DDBJ whole genome shotgun (WGS) entry which is preliminary data.</text>
</comment>
<keyword evidence="6" id="KW-0175">Coiled coil</keyword>
<organism evidence="9 10">
    <name type="scientific">Acuticoccus sediminis</name>
    <dbReference type="NCBI Taxonomy" id="2184697"/>
    <lineage>
        <taxon>Bacteria</taxon>
        <taxon>Pseudomonadati</taxon>
        <taxon>Pseudomonadota</taxon>
        <taxon>Alphaproteobacteria</taxon>
        <taxon>Hyphomicrobiales</taxon>
        <taxon>Amorphaceae</taxon>
        <taxon>Acuticoccus</taxon>
    </lineage>
</organism>
<keyword evidence="3" id="KW-0418">Kinase</keyword>
<keyword evidence="4" id="KW-0067">ATP-binding</keyword>
<accession>A0A8B2NPC6</accession>
<dbReference type="InterPro" id="IPR025669">
    <property type="entry name" value="AAA_dom"/>
</dbReference>
<reference evidence="9 10" key="1">
    <citation type="submission" date="2018-05" db="EMBL/GenBank/DDBJ databases">
        <title>Acuticoccus sediminis sp. nov., isolated from deep-sea sediment of Indian Ocean.</title>
        <authorList>
            <person name="Liu X."/>
            <person name="Lai Q."/>
            <person name="Du Y."/>
            <person name="Sun F."/>
            <person name="Zhang X."/>
            <person name="Wang S."/>
            <person name="Shao Z."/>
        </authorList>
    </citation>
    <scope>NUCLEOTIDE SEQUENCE [LARGE SCALE GENOMIC DNA]</scope>
    <source>
        <strain evidence="9 10">PTG4-2</strain>
    </source>
</reference>
<dbReference type="InterPro" id="IPR050445">
    <property type="entry name" value="Bact_polysacc_biosynth/exp"/>
</dbReference>
<evidence type="ECO:0000256" key="5">
    <source>
        <dbReference type="ARBA" id="ARBA00023137"/>
    </source>
</evidence>
<dbReference type="PANTHER" id="PTHR32309">
    <property type="entry name" value="TYROSINE-PROTEIN KINASE"/>
    <property type="match status" value="1"/>
</dbReference>
<feature type="coiled-coil region" evidence="6">
    <location>
        <begin position="392"/>
        <end position="440"/>
    </location>
</feature>
<dbReference type="AlphaFoldDB" id="A0A8B2NPC6"/>
<feature type="domain" description="AAA" evidence="8">
    <location>
        <begin position="576"/>
        <end position="683"/>
    </location>
</feature>
<feature type="transmembrane region" description="Helical" evidence="7">
    <location>
        <begin position="481"/>
        <end position="504"/>
    </location>
</feature>
<evidence type="ECO:0000256" key="4">
    <source>
        <dbReference type="ARBA" id="ARBA00022840"/>
    </source>
</evidence>
<dbReference type="Proteomes" id="UP000249590">
    <property type="component" value="Unassembled WGS sequence"/>
</dbReference>
<evidence type="ECO:0000313" key="10">
    <source>
        <dbReference type="Proteomes" id="UP000249590"/>
    </source>
</evidence>
<gene>
    <name evidence="9" type="ORF">DLJ53_24435</name>
</gene>
<dbReference type="PANTHER" id="PTHR32309:SF31">
    <property type="entry name" value="CAPSULAR EXOPOLYSACCHARIDE FAMILY"/>
    <property type="match status" value="1"/>
</dbReference>
<evidence type="ECO:0000256" key="7">
    <source>
        <dbReference type="SAM" id="Phobius"/>
    </source>
</evidence>
<feature type="coiled-coil region" evidence="6">
    <location>
        <begin position="249"/>
        <end position="276"/>
    </location>
</feature>
<sequence length="797" mass="86481">MNPMSGDTLRLGRVLRTCLRRLPIVIVFTGLVTAAAFVVLQHLPPVYSARSVVWLGSRESAILASQSAWSTVGRVTGSVEDGRTVAAVLSSVPVLRRVAISLKLYERPEALESRFSAFVGSLQDSFFPSEAQAEPASHDPSQPIEVSSLQSDILSQSAFGAVDGSVETPDPLDPNADPAELEQMEAALRFAVAAIADKLDVTIDTRSEIAIISFSAPDAELAARVVNEVPKAFAAERRARMRDGSTGAAKWLAERVEDARRDVAATEQKIERVRAEHGLFADTKDSEAQQLITRLSAEADAARTRLLDAQVKLDRGRAEVDSNATNTTLFTSAVMDRLIALRADAVGKRREFLTRVSEEHGVVRDIDAKIAGLDKDINAEKHRLLGDFEVEVATAEAAVKAADTRLENARKQFATAMESNAEAEASIASLQRDLDADRAHYRSLLGRLQEARQVAQVEDDGISVIQAALPSKTPSIIGPPLLVTLAGFASFFFGMAVVALLAIIDRRIVHPDQVRAAGLSTIVSAPRVPKSGRSSRRPAFMFKDAIRRLFATTLYRGVNADMKRTVLVTSGSTNEGKTTVARALATFAAATGTSTVLVEGDLRRPGRHNRQLPRTNTGVVGLIEGRATLDEVLIPEVDDGPAVLPVTIPAQHSTELLASANMREILKELRERYDFVVIDTPPLCLAPDCELLAPYADAVVFVIRHGSSTIDRTHRSLDLLETASSPQPVAFVNRADSRFFRETYGPGASAYPAQLRSTGKYSWRTSLFGRRAVGQSSAPNHRFLSFTKRDFAKELHS</sequence>
<dbReference type="InterPro" id="IPR027417">
    <property type="entry name" value="P-loop_NTPase"/>
</dbReference>
<dbReference type="Gene3D" id="3.40.50.300">
    <property type="entry name" value="P-loop containing nucleotide triphosphate hydrolases"/>
    <property type="match status" value="1"/>
</dbReference>
<keyword evidence="1" id="KW-0808">Transferase</keyword>
<dbReference type="EMBL" id="QHHQ01000006">
    <property type="protein sequence ID" value="RAH98788.1"/>
    <property type="molecule type" value="Genomic_DNA"/>
</dbReference>
<protein>
    <recommendedName>
        <fullName evidence="8">AAA domain-containing protein</fullName>
    </recommendedName>
</protein>